<protein>
    <submittedName>
        <fullName evidence="2">Uncharacterized protein</fullName>
    </submittedName>
</protein>
<proteinExistence type="predicted"/>
<dbReference type="AlphaFoldDB" id="A0A183BIH0"/>
<reference evidence="2" key="3">
    <citation type="submission" date="2016-06" db="UniProtKB">
        <authorList>
            <consortium name="WormBaseParasite"/>
        </authorList>
    </citation>
    <scope>IDENTIFICATION</scope>
</reference>
<dbReference type="Proteomes" id="UP000050741">
    <property type="component" value="Unassembled WGS sequence"/>
</dbReference>
<dbReference type="WBParaSite" id="GPLIN_000039900">
    <property type="protein sequence ID" value="GPLIN_000039900"/>
    <property type="gene ID" value="GPLIN_000039900"/>
</dbReference>
<reference evidence="1" key="1">
    <citation type="submission" date="2013-12" db="EMBL/GenBank/DDBJ databases">
        <authorList>
            <person name="Aslett M."/>
        </authorList>
    </citation>
    <scope>NUCLEOTIDE SEQUENCE [LARGE SCALE GENOMIC DNA]</scope>
    <source>
        <strain evidence="1">Lindley</strain>
    </source>
</reference>
<sequence>MEVNDRRLGPVVSKAELNFLRKQHQQQQRDVGGHCAFEWEEAAEAWTSLLRGMERVDVALCFDTGTAEEGWASNIEARAFFRRLPQGDPLAILEVAVSVSRPFLSQHFRWFADEGRKLVRTVPISRSSPLSEVAIIPPEASNIYALSAFFPAGCPMSGTFWCFSIPIRTIPNSSRSIAFLSIRLGGSMRVPSKANKFESSSADSAPAGG</sequence>
<accession>A0A183BIH0</accession>
<reference evidence="1" key="2">
    <citation type="submission" date="2014-05" db="EMBL/GenBank/DDBJ databases">
        <title>The genome and life-stage specific transcriptomes of Globodera pallida elucidate key aspects of plant parasitism by a cyst nematode.</title>
        <authorList>
            <person name="Cotton J.A."/>
            <person name="Lilley C.J."/>
            <person name="Jones L.M."/>
            <person name="Kikuchi T."/>
            <person name="Reid A.J."/>
            <person name="Thorpe P."/>
            <person name="Tsai I.J."/>
            <person name="Beasley H."/>
            <person name="Blok V."/>
            <person name="Cock P.J.A."/>
            <person name="Van den Akker S.E."/>
            <person name="Holroyd N."/>
            <person name="Hunt M."/>
            <person name="Mantelin S."/>
            <person name="Naghra H."/>
            <person name="Pain A."/>
            <person name="Palomares-Rius J.E."/>
            <person name="Zarowiecki M."/>
            <person name="Berriman M."/>
            <person name="Jones J.T."/>
            <person name="Urwin P.E."/>
        </authorList>
    </citation>
    <scope>NUCLEOTIDE SEQUENCE [LARGE SCALE GENOMIC DNA]</scope>
    <source>
        <strain evidence="1">Lindley</strain>
    </source>
</reference>
<organism evidence="1 2">
    <name type="scientific">Globodera pallida</name>
    <name type="common">Potato cyst nematode worm</name>
    <name type="synonym">Heterodera pallida</name>
    <dbReference type="NCBI Taxonomy" id="36090"/>
    <lineage>
        <taxon>Eukaryota</taxon>
        <taxon>Metazoa</taxon>
        <taxon>Ecdysozoa</taxon>
        <taxon>Nematoda</taxon>
        <taxon>Chromadorea</taxon>
        <taxon>Rhabditida</taxon>
        <taxon>Tylenchina</taxon>
        <taxon>Tylenchomorpha</taxon>
        <taxon>Tylenchoidea</taxon>
        <taxon>Heteroderidae</taxon>
        <taxon>Heteroderinae</taxon>
        <taxon>Globodera</taxon>
    </lineage>
</organism>
<name>A0A183BIH0_GLOPA</name>
<evidence type="ECO:0000313" key="2">
    <source>
        <dbReference type="WBParaSite" id="GPLIN_000039900"/>
    </source>
</evidence>
<evidence type="ECO:0000313" key="1">
    <source>
        <dbReference type="Proteomes" id="UP000050741"/>
    </source>
</evidence>
<keyword evidence="1" id="KW-1185">Reference proteome</keyword>